<reference evidence="1 2" key="1">
    <citation type="submission" date="2019-08" db="EMBL/GenBank/DDBJ databases">
        <title>Deep-cultivation of Planctomycetes and their phenomic and genomic characterization uncovers novel biology.</title>
        <authorList>
            <person name="Wiegand S."/>
            <person name="Jogler M."/>
            <person name="Boedeker C."/>
            <person name="Pinto D."/>
            <person name="Vollmers J."/>
            <person name="Rivas-Marin E."/>
            <person name="Kohn T."/>
            <person name="Peeters S.H."/>
            <person name="Heuer A."/>
            <person name="Rast P."/>
            <person name="Oberbeckmann S."/>
            <person name="Bunk B."/>
            <person name="Jeske O."/>
            <person name="Meyerdierks A."/>
            <person name="Storesund J.E."/>
            <person name="Kallscheuer N."/>
            <person name="Luecker S."/>
            <person name="Lage O.M."/>
            <person name="Pohl T."/>
            <person name="Merkel B.J."/>
            <person name="Hornburger P."/>
            <person name="Mueller R.-W."/>
            <person name="Bruemmer F."/>
            <person name="Labrenz M."/>
            <person name="Spormann A.M."/>
            <person name="Op den Camp H."/>
            <person name="Overmann J."/>
            <person name="Amann R."/>
            <person name="Jetten M.S.M."/>
            <person name="Mascher T."/>
            <person name="Medema M.H."/>
            <person name="Devos D.P."/>
            <person name="Kaster A.-K."/>
            <person name="Ovreas L."/>
            <person name="Rohde M."/>
            <person name="Galperin M.Y."/>
            <person name="Jogler C."/>
        </authorList>
    </citation>
    <scope>NUCLEOTIDE SEQUENCE [LARGE SCALE GENOMIC DNA]</scope>
    <source>
        <strain evidence="1 2">UC8</strain>
    </source>
</reference>
<sequence>MDAPLGGGLRVVKLGGSLLSRANLATDLRDWSRRQPPVSANLYVIGGGPLLNAVRQLDAVHGFDPQAMHWRCVRMLRFSFELLGELIPEWAAIETPADFEARRAQRNFAGHTRVAVDSFFTPQCDGSLAPSWSTTTDSIAAFLASLIAADELVVLKSCDVDARQSLPDQVRAGLLDPQFPAAAADIAGLRIEQLPGT</sequence>
<dbReference type="InterPro" id="IPR036393">
    <property type="entry name" value="AceGlu_kinase-like_sf"/>
</dbReference>
<dbReference type="KEGG" id="rul:UC8_32190"/>
<organism evidence="1 2">
    <name type="scientific">Roseimaritima ulvae</name>
    <dbReference type="NCBI Taxonomy" id="980254"/>
    <lineage>
        <taxon>Bacteria</taxon>
        <taxon>Pseudomonadati</taxon>
        <taxon>Planctomycetota</taxon>
        <taxon>Planctomycetia</taxon>
        <taxon>Pirellulales</taxon>
        <taxon>Pirellulaceae</taxon>
        <taxon>Roseimaritima</taxon>
    </lineage>
</organism>
<dbReference type="GO" id="GO:0016301">
    <property type="term" value="F:kinase activity"/>
    <property type="evidence" value="ECO:0007669"/>
    <property type="project" value="UniProtKB-KW"/>
</dbReference>
<keyword evidence="1" id="KW-0808">Transferase</keyword>
<keyword evidence="2" id="KW-1185">Reference proteome</keyword>
<name>A0A5B9QTW5_9BACT</name>
<proteinExistence type="predicted"/>
<dbReference type="RefSeq" id="WP_068139304.1">
    <property type="nucleotide sequence ID" value="NZ_CP042914.1"/>
</dbReference>
<gene>
    <name evidence="1" type="ORF">UC8_32190</name>
</gene>
<evidence type="ECO:0000313" key="1">
    <source>
        <dbReference type="EMBL" id="QEG41200.1"/>
    </source>
</evidence>
<evidence type="ECO:0000313" key="2">
    <source>
        <dbReference type="Proteomes" id="UP000325286"/>
    </source>
</evidence>
<dbReference type="Proteomes" id="UP000325286">
    <property type="component" value="Chromosome"/>
</dbReference>
<dbReference type="SUPFAM" id="SSF53633">
    <property type="entry name" value="Carbamate kinase-like"/>
    <property type="match status" value="1"/>
</dbReference>
<dbReference type="AlphaFoldDB" id="A0A5B9QTW5"/>
<accession>A0A5B9QTW5</accession>
<keyword evidence="1" id="KW-0418">Kinase</keyword>
<dbReference type="OrthoDB" id="8526978at2"/>
<dbReference type="Gene3D" id="3.40.1160.10">
    <property type="entry name" value="Acetylglutamate kinase-like"/>
    <property type="match status" value="1"/>
</dbReference>
<protein>
    <submittedName>
        <fullName evidence="1">Amino acid kinase family protein</fullName>
    </submittedName>
</protein>
<dbReference type="EMBL" id="CP042914">
    <property type="protein sequence ID" value="QEG41200.1"/>
    <property type="molecule type" value="Genomic_DNA"/>
</dbReference>